<dbReference type="PROSITE" id="PS51760">
    <property type="entry name" value="GH10_2"/>
    <property type="match status" value="1"/>
</dbReference>
<dbReference type="InterPro" id="IPR017853">
    <property type="entry name" value="GH"/>
</dbReference>
<sequence>MFKDPMFDSQLLEWKVYGNATWIQVDEGEETILAYIKTPSETKPSGSVIAKTGCWSMLKGGFTAYEDEKVDLIFKVPNNKNEVWIDNVSLKSFTKAEWREQQKRSINKYRKRDIKIKVTDKAGKPLEGANITLTHTRPLFLIGCGTGYSILEAKAYQDFFAARFTAATPHNEMKWYYNEHFQGVENYETADAMVSFFEKNNIAIRGHCILWDSTNASNYWTQTLPPREVLYTTIRRIASVVSRYTGRVIAWDVVNENLHNSYYESILGANASAMIYQAIRYAKLEFNHVTRAIDPHTPLFINEYNTLEYPKDIKVIPARIVHKIREIKSFPGNEDMVLHIGMQGHFTLRANISYIRAAFDVMGASGSPIWLTELDFLKSDTQHEDLENVLRESFSHPAVEGIIIFGGWKKKGCRDECINAKDYNHMPIGCGQMCLIDNNFKITPTGELVDRLILKEWRSNVVTVTDKDGVFSGRLFHGDFNLTCSHPSIPNPVERTFKLEKEEGALQFGITLK</sequence>
<dbReference type="Gene3D" id="3.20.20.80">
    <property type="entry name" value="Glycosidases"/>
    <property type="match status" value="1"/>
</dbReference>
<evidence type="ECO:0000313" key="7">
    <source>
        <dbReference type="Proteomes" id="UP000298416"/>
    </source>
</evidence>
<dbReference type="GO" id="GO:0031176">
    <property type="term" value="F:endo-1,4-beta-xylanase activity"/>
    <property type="evidence" value="ECO:0007669"/>
    <property type="project" value="UniProtKB-ARBA"/>
</dbReference>
<dbReference type="InterPro" id="IPR044846">
    <property type="entry name" value="GH10"/>
</dbReference>
<proteinExistence type="inferred from homology"/>
<organism evidence="6">
    <name type="scientific">Salvia splendens</name>
    <name type="common">Scarlet sage</name>
    <dbReference type="NCBI Taxonomy" id="180675"/>
    <lineage>
        <taxon>Eukaryota</taxon>
        <taxon>Viridiplantae</taxon>
        <taxon>Streptophyta</taxon>
        <taxon>Embryophyta</taxon>
        <taxon>Tracheophyta</taxon>
        <taxon>Spermatophyta</taxon>
        <taxon>Magnoliopsida</taxon>
        <taxon>eudicotyledons</taxon>
        <taxon>Gunneridae</taxon>
        <taxon>Pentapetalae</taxon>
        <taxon>asterids</taxon>
        <taxon>lamiids</taxon>
        <taxon>Lamiales</taxon>
        <taxon>Lamiaceae</taxon>
        <taxon>Nepetoideae</taxon>
        <taxon>Mentheae</taxon>
        <taxon>Salviinae</taxon>
        <taxon>Salvia</taxon>
        <taxon>Salvia subgen. Calosphace</taxon>
        <taxon>core Calosphace</taxon>
    </lineage>
</organism>
<dbReference type="PANTHER" id="PTHR31490">
    <property type="entry name" value="GLYCOSYL HYDROLASE"/>
    <property type="match status" value="1"/>
</dbReference>
<dbReference type="GO" id="GO:0000272">
    <property type="term" value="P:polysaccharide catabolic process"/>
    <property type="evidence" value="ECO:0007669"/>
    <property type="project" value="UniProtKB-KW"/>
</dbReference>
<evidence type="ECO:0000256" key="4">
    <source>
        <dbReference type="ARBA" id="ARBA00023326"/>
    </source>
</evidence>
<name>A0A8X8ZIU9_SALSN</name>
<accession>A0A8X8ZIU9</accession>
<dbReference type="Proteomes" id="UP000298416">
    <property type="component" value="Unassembled WGS sequence"/>
</dbReference>
<evidence type="ECO:0000313" key="6">
    <source>
        <dbReference type="EMBL" id="KAG6406772.1"/>
    </source>
</evidence>
<protein>
    <recommendedName>
        <fullName evidence="5">GH10 domain-containing protein</fullName>
    </recommendedName>
</protein>
<evidence type="ECO:0000256" key="1">
    <source>
        <dbReference type="ARBA" id="ARBA00007495"/>
    </source>
</evidence>
<keyword evidence="3" id="KW-0119">Carbohydrate metabolism</keyword>
<gene>
    <name evidence="6" type="ORF">SASPL_134382</name>
</gene>
<keyword evidence="4" id="KW-0624">Polysaccharide degradation</keyword>
<feature type="domain" description="GH10" evidence="5">
    <location>
        <begin position="133"/>
        <end position="452"/>
    </location>
</feature>
<evidence type="ECO:0000256" key="2">
    <source>
        <dbReference type="ARBA" id="ARBA00022801"/>
    </source>
</evidence>
<keyword evidence="2" id="KW-0378">Hydrolase</keyword>
<keyword evidence="7" id="KW-1185">Reference proteome</keyword>
<reference evidence="6" key="2">
    <citation type="submission" date="2020-08" db="EMBL/GenBank/DDBJ databases">
        <title>Plant Genome Project.</title>
        <authorList>
            <person name="Zhang R.-G."/>
        </authorList>
    </citation>
    <scope>NUCLEOTIDE SEQUENCE</scope>
    <source>
        <strain evidence="6">Huo1</strain>
        <tissue evidence="6">Leaf</tissue>
    </source>
</reference>
<reference evidence="6" key="1">
    <citation type="submission" date="2018-01" db="EMBL/GenBank/DDBJ databases">
        <authorList>
            <person name="Mao J.F."/>
        </authorList>
    </citation>
    <scope>NUCLEOTIDE SEQUENCE</scope>
    <source>
        <strain evidence="6">Huo1</strain>
        <tissue evidence="6">Leaf</tissue>
    </source>
</reference>
<evidence type="ECO:0000259" key="5">
    <source>
        <dbReference type="PROSITE" id="PS51760"/>
    </source>
</evidence>
<dbReference type="Pfam" id="PF00331">
    <property type="entry name" value="Glyco_hydro_10"/>
    <property type="match status" value="1"/>
</dbReference>
<dbReference type="PANTHER" id="PTHR31490:SF80">
    <property type="entry name" value="ENDO-1,4-BETA-XYLANASE A-LIKE ISOFORM X1"/>
    <property type="match status" value="1"/>
</dbReference>
<dbReference type="SMART" id="SM00633">
    <property type="entry name" value="Glyco_10"/>
    <property type="match status" value="1"/>
</dbReference>
<comment type="similarity">
    <text evidence="1">Belongs to the glycosyl hydrolase 10 (cellulase F) family.</text>
</comment>
<comment type="caution">
    <text evidence="6">The sequence shown here is derived from an EMBL/GenBank/DDBJ whole genome shotgun (WGS) entry which is preliminary data.</text>
</comment>
<evidence type="ECO:0000256" key="3">
    <source>
        <dbReference type="ARBA" id="ARBA00023277"/>
    </source>
</evidence>
<dbReference type="InterPro" id="IPR001000">
    <property type="entry name" value="GH10_dom"/>
</dbReference>
<dbReference type="Gene3D" id="2.60.120.260">
    <property type="entry name" value="Galactose-binding domain-like"/>
    <property type="match status" value="1"/>
</dbReference>
<dbReference type="EMBL" id="PNBA02000012">
    <property type="protein sequence ID" value="KAG6406772.1"/>
    <property type="molecule type" value="Genomic_DNA"/>
</dbReference>
<dbReference type="AlphaFoldDB" id="A0A8X8ZIU9"/>
<dbReference type="SUPFAM" id="SSF51445">
    <property type="entry name" value="(Trans)glycosidases"/>
    <property type="match status" value="1"/>
</dbReference>